<dbReference type="Proteomes" id="UP000825483">
    <property type="component" value="Unassembled WGS sequence"/>
</dbReference>
<keyword evidence="3" id="KW-1185">Reference proteome</keyword>
<dbReference type="EMBL" id="BPUB01000001">
    <property type="protein sequence ID" value="GJG57994.1"/>
    <property type="molecule type" value="Genomic_DNA"/>
</dbReference>
<gene>
    <name evidence="2" type="ORF">PRLR5076_08450</name>
</gene>
<evidence type="ECO:0008006" key="4">
    <source>
        <dbReference type="Google" id="ProtNLM"/>
    </source>
</evidence>
<evidence type="ECO:0000313" key="3">
    <source>
        <dbReference type="Proteomes" id="UP000825483"/>
    </source>
</evidence>
<proteinExistence type="predicted"/>
<dbReference type="GeneID" id="72468897"/>
<comment type="caution">
    <text evidence="2">The sequence shown here is derived from an EMBL/GenBank/DDBJ whole genome shotgun (WGS) entry which is preliminary data.</text>
</comment>
<dbReference type="Pfam" id="PF05069">
    <property type="entry name" value="Phage_tail_S"/>
    <property type="match status" value="1"/>
</dbReference>
<sequence>MDAKNIQFLVEKAKNDILREVNDRLPRNVGITAVNHFRQNFRDAGFRDGGIRPWQRTRRQDSNSPDAKYTPLTSRRDHLMRSIEFQAQPGQVVISDPVPYAAIHNDGGDISTRPSVTPKLRRYAWHMVYSLAASQGKLPKVLPPEAAKWKALALTRKAKLSIHAHIPQRQFIGDSQELIQKLNTIINNSLKTIKDGIITLANH</sequence>
<dbReference type="RefSeq" id="WP_223930213.1">
    <property type="nucleotide sequence ID" value="NZ_BPTU01000005.1"/>
</dbReference>
<dbReference type="InterPro" id="IPR006522">
    <property type="entry name" value="Phage_virion_morphogenesis"/>
</dbReference>
<evidence type="ECO:0000256" key="1">
    <source>
        <dbReference type="SAM" id="MobiDB-lite"/>
    </source>
</evidence>
<name>A0A9R1CWY0_9BACT</name>
<evidence type="ECO:0000313" key="2">
    <source>
        <dbReference type="EMBL" id="GJG57994.1"/>
    </source>
</evidence>
<organism evidence="2 3">
    <name type="scientific">Prevotella lacticifex</name>
    <dbReference type="NCBI Taxonomy" id="2854755"/>
    <lineage>
        <taxon>Bacteria</taxon>
        <taxon>Pseudomonadati</taxon>
        <taxon>Bacteroidota</taxon>
        <taxon>Bacteroidia</taxon>
        <taxon>Bacteroidales</taxon>
        <taxon>Prevotellaceae</taxon>
        <taxon>Prevotella</taxon>
    </lineage>
</organism>
<dbReference type="AlphaFoldDB" id="A0A9R1CWY0"/>
<feature type="region of interest" description="Disordered" evidence="1">
    <location>
        <begin position="48"/>
        <end position="71"/>
    </location>
</feature>
<accession>A0A9R1CWY0</accession>
<protein>
    <recommendedName>
        <fullName evidence="4">Phage virion morphogenesis protein</fullName>
    </recommendedName>
</protein>
<reference evidence="2" key="1">
    <citation type="journal article" date="2022" name="Int. J. Syst. Evol. Microbiol.">
        <title>Prevotella lacticifex sp. nov., isolated from the rumen of cows.</title>
        <authorList>
            <person name="Shinkai T."/>
            <person name="Ikeyama N."/>
            <person name="Kumagai M."/>
            <person name="Ohmori H."/>
            <person name="Sakamoto M."/>
            <person name="Ohkuma M."/>
            <person name="Mitsumori M."/>
        </authorList>
    </citation>
    <scope>NUCLEOTIDE SEQUENCE</scope>
    <source>
        <strain evidence="2">R5076</strain>
    </source>
</reference>